<dbReference type="FunFam" id="1.10.630.10:FF:000040">
    <property type="entry name" value="Bifunctional cytochrome P450/NADPH--P450 reductase"/>
    <property type="match status" value="1"/>
</dbReference>
<dbReference type="InterPro" id="IPR023206">
    <property type="entry name" value="Bifunctional_P450_P450_red"/>
</dbReference>
<dbReference type="SUPFAM" id="SSF48264">
    <property type="entry name" value="Cytochrome P450"/>
    <property type="match status" value="1"/>
</dbReference>
<dbReference type="PIRSF" id="PIRSF000209">
    <property type="entry name" value="Bifunctional_P450_P450R"/>
    <property type="match status" value="1"/>
</dbReference>
<dbReference type="GO" id="GO:0003958">
    <property type="term" value="F:NADPH-hemoprotein reductase activity"/>
    <property type="evidence" value="ECO:0007669"/>
    <property type="project" value="UniProtKB-UniRule"/>
</dbReference>
<dbReference type="GO" id="GO:0070330">
    <property type="term" value="F:aromatase activity"/>
    <property type="evidence" value="ECO:0007669"/>
    <property type="project" value="UniProtKB-UniRule"/>
</dbReference>
<evidence type="ECO:0000256" key="16">
    <source>
        <dbReference type="PIRNR" id="PIRNR000209"/>
    </source>
</evidence>
<evidence type="ECO:0000259" key="18">
    <source>
        <dbReference type="PROSITE" id="PS50902"/>
    </source>
</evidence>
<dbReference type="GO" id="GO:0020037">
    <property type="term" value="F:heme binding"/>
    <property type="evidence" value="ECO:0007669"/>
    <property type="project" value="UniProtKB-UniRule"/>
</dbReference>
<evidence type="ECO:0000256" key="6">
    <source>
        <dbReference type="ARBA" id="ARBA00022643"/>
    </source>
</evidence>
<keyword evidence="9 16" id="KW-0521">NADP</keyword>
<dbReference type="Gene3D" id="2.40.30.10">
    <property type="entry name" value="Translation factors"/>
    <property type="match status" value="1"/>
</dbReference>
<dbReference type="Proteomes" id="UP001274830">
    <property type="component" value="Unassembled WGS sequence"/>
</dbReference>
<comment type="cofactor">
    <cofactor evidence="1 16 17">
        <name>heme</name>
        <dbReference type="ChEBI" id="CHEBI:30413"/>
    </cofactor>
</comment>
<evidence type="ECO:0000259" key="19">
    <source>
        <dbReference type="PROSITE" id="PS51384"/>
    </source>
</evidence>
<dbReference type="InterPro" id="IPR023173">
    <property type="entry name" value="NADPH_Cyt_P450_Rdtase_alpha"/>
</dbReference>
<dbReference type="InterPro" id="IPR001433">
    <property type="entry name" value="OxRdtase_FAD/NAD-bd"/>
</dbReference>
<evidence type="ECO:0000256" key="5">
    <source>
        <dbReference type="ARBA" id="ARBA00022630"/>
    </source>
</evidence>
<dbReference type="Gene3D" id="1.20.990.10">
    <property type="entry name" value="NADPH-cytochrome p450 Reductase, Chain A, domain 3"/>
    <property type="match status" value="1"/>
</dbReference>
<keyword evidence="13 16" id="KW-0503">Monooxygenase</keyword>
<keyword evidence="11 16" id="KW-0560">Oxidoreductase</keyword>
<dbReference type="EC" id="1.14.14.1" evidence="16"/>
<dbReference type="SUPFAM" id="SSF52218">
    <property type="entry name" value="Flavoproteins"/>
    <property type="match status" value="1"/>
</dbReference>
<evidence type="ECO:0000256" key="2">
    <source>
        <dbReference type="ARBA" id="ARBA00010018"/>
    </source>
</evidence>
<comment type="similarity">
    <text evidence="2 16">In the N-terminal section; belongs to the cytochrome P450 family.</text>
</comment>
<keyword evidence="5 16" id="KW-0285">Flavoprotein</keyword>
<evidence type="ECO:0000256" key="17">
    <source>
        <dbReference type="PIRSR" id="PIRSR000209-1"/>
    </source>
</evidence>
<evidence type="ECO:0000256" key="14">
    <source>
        <dbReference type="ARBA" id="ARBA00047827"/>
    </source>
</evidence>
<dbReference type="InterPro" id="IPR039261">
    <property type="entry name" value="FNR_nucleotide-bd"/>
</dbReference>
<name>A0AAE0TR67_9PEZI</name>
<sequence>MDARDTVPIPQPAGWPVVGNLSEIDPELPIRSLCNLAKTYGEIYSLTIFGKKRVVISSQRLLAEVCDEKRFGKIVSAGLAELRAGIHDGLFTAQNNEENWHLAHRVLVPAFGPLNISSMFDDMKDIASQLVLKLARYGPDYKIPATEDFTRLTLDTLALCAMDYRFNSFYTEEQHPFISAMVSFLKHGDARSRRPAYLAPFYRADDAQFHKDIDYMRNLSQEIVDRRLQHPEDKKDLLNAMVNGKDPKTGKKLSTDTIIDNMITFLIAGHETTSGLLSFLFYFLIKNPETYRKAQAEVDQVIGTESIQAHHVNELPYITACLREALRLQPTAPAFTTHALSDTTLGGKYFAGTDVPIVALLPEVQRDPAVYGNDAEEFKPERMLDENFNKLPPGAWKPFGNGARGCIGRPFAWQEAMMVTAMLLQYFDLTQDPSYELAIKSTLTIKPKDYLMQAKLREGWTATKVEQHLSGSVRTDGSGGRQPAAAKPLADGKPLTVLFGSNSGTCEAFAQILATDAAAHGFKAEVRTLDEAKQDLPKDQPVAIITASYEGAPCDNAARFYDWLQSLGESDKVESQYAVFGCGHSDWKATFHKIPNAIDSILESHGAQQLCERGNADAAKGDMMSAFQTWEDEQFWPGVKEAFGGEDAAESSGISQSLDITVTSRRASQLRADVSEAKVVATRSLTAEGVPEKRHIELQLPSEMTYRAGDYLAVLPMNPAESIHRVALRFGLPWDAMLTFSSKNNTVFPTDAPLSAHNLFAAYVELGQPATKRSVNMLVEASKDEDTKKQLQAILSGDFDAQITQKRVSLLGLLERFPTIDLPLGAFVASLISMRVRQYSISSSPLADPHKVTLTYAVLEADPFSGQHKYVGVASNYLSHLQPGDIVHVAVKPSHQAFHPPTDAEKTPVLMFCAGTGLAPFRSFIQERAAQIGAGRELAPAQLYYGCRHPEKDLLYAAELKRWEAMGAVKIYYAFSQAPEQSDGHKHIEDALQANKKHLLDLWDQGARVFVCGSRDLGEEVRKVVLDLAMERAVEKGKESSLEKAEAWFDSVRNERYSTDVFT</sequence>
<comment type="caution">
    <text evidence="20">The sequence shown here is derived from an EMBL/GenBank/DDBJ whole genome shotgun (WGS) entry which is preliminary data.</text>
</comment>
<dbReference type="GO" id="GO:0010181">
    <property type="term" value="F:FMN binding"/>
    <property type="evidence" value="ECO:0007669"/>
    <property type="project" value="UniProtKB-UniRule"/>
</dbReference>
<dbReference type="Gene3D" id="3.40.50.80">
    <property type="entry name" value="Nucleotide-binding domain of ferredoxin-NADP reductase (FNR) module"/>
    <property type="match status" value="1"/>
</dbReference>
<dbReference type="GO" id="GO:0005829">
    <property type="term" value="C:cytosol"/>
    <property type="evidence" value="ECO:0007669"/>
    <property type="project" value="TreeGrafter"/>
</dbReference>
<accession>A0AAE0TR67</accession>
<evidence type="ECO:0000256" key="1">
    <source>
        <dbReference type="ARBA" id="ARBA00001971"/>
    </source>
</evidence>
<dbReference type="InterPro" id="IPR008254">
    <property type="entry name" value="Flavodoxin/NO_synth"/>
</dbReference>
<evidence type="ECO:0000313" key="21">
    <source>
        <dbReference type="Proteomes" id="UP001274830"/>
    </source>
</evidence>
<dbReference type="PROSITE" id="PS50902">
    <property type="entry name" value="FLAVODOXIN_LIKE"/>
    <property type="match status" value="1"/>
</dbReference>
<evidence type="ECO:0000256" key="7">
    <source>
        <dbReference type="ARBA" id="ARBA00022723"/>
    </source>
</evidence>
<dbReference type="Gene3D" id="1.10.630.10">
    <property type="entry name" value="Cytochrome P450"/>
    <property type="match status" value="1"/>
</dbReference>
<evidence type="ECO:0000256" key="15">
    <source>
        <dbReference type="ARBA" id="ARBA00049342"/>
    </source>
</evidence>
<dbReference type="Gene3D" id="3.40.50.360">
    <property type="match status" value="1"/>
</dbReference>
<comment type="cofactor">
    <cofactor evidence="16">
        <name>FAD</name>
        <dbReference type="ChEBI" id="CHEBI:57692"/>
    </cofactor>
    <cofactor evidence="16">
        <name>FMN</name>
        <dbReference type="ChEBI" id="CHEBI:58210"/>
    </cofactor>
</comment>
<evidence type="ECO:0000256" key="8">
    <source>
        <dbReference type="ARBA" id="ARBA00022827"/>
    </source>
</evidence>
<dbReference type="InterPro" id="IPR001128">
    <property type="entry name" value="Cyt_P450"/>
</dbReference>
<dbReference type="InterPro" id="IPR003097">
    <property type="entry name" value="CysJ-like_FAD-binding"/>
</dbReference>
<dbReference type="EC" id="1.6.2.4" evidence="16"/>
<comment type="catalytic activity">
    <reaction evidence="14 16">
        <text>an organic molecule + reduced [NADPH--hemoprotein reductase] + O2 = an alcohol + oxidized [NADPH--hemoprotein reductase] + H2O + H(+)</text>
        <dbReference type="Rhea" id="RHEA:17149"/>
        <dbReference type="Rhea" id="RHEA-COMP:11964"/>
        <dbReference type="Rhea" id="RHEA-COMP:11965"/>
        <dbReference type="ChEBI" id="CHEBI:15377"/>
        <dbReference type="ChEBI" id="CHEBI:15378"/>
        <dbReference type="ChEBI" id="CHEBI:15379"/>
        <dbReference type="ChEBI" id="CHEBI:30879"/>
        <dbReference type="ChEBI" id="CHEBI:57618"/>
        <dbReference type="ChEBI" id="CHEBI:58210"/>
        <dbReference type="ChEBI" id="CHEBI:142491"/>
        <dbReference type="EC" id="1.14.14.1"/>
    </reaction>
</comment>
<keyword evidence="6 16" id="KW-0288">FMN</keyword>
<evidence type="ECO:0000256" key="9">
    <source>
        <dbReference type="ARBA" id="ARBA00022857"/>
    </source>
</evidence>
<evidence type="ECO:0000256" key="10">
    <source>
        <dbReference type="ARBA" id="ARBA00022982"/>
    </source>
</evidence>
<dbReference type="PANTHER" id="PTHR19384:SF127">
    <property type="entry name" value="BIFUNCTIONAL CYTOCHROME P450_NADPH--P450 REDUCTASE"/>
    <property type="match status" value="1"/>
</dbReference>
<dbReference type="SUPFAM" id="SSF63380">
    <property type="entry name" value="Riboflavin synthase domain-like"/>
    <property type="match status" value="1"/>
</dbReference>
<feature type="domain" description="Flavodoxin-like" evidence="18">
    <location>
        <begin position="495"/>
        <end position="635"/>
    </location>
</feature>
<dbReference type="InterPro" id="IPR036396">
    <property type="entry name" value="Cyt_P450_sf"/>
</dbReference>
<feature type="binding site" description="axial binding residue" evidence="17">
    <location>
        <position position="406"/>
    </location>
    <ligand>
        <name>heme</name>
        <dbReference type="ChEBI" id="CHEBI:30413"/>
    </ligand>
    <ligandPart>
        <name>Fe</name>
        <dbReference type="ChEBI" id="CHEBI:18248"/>
    </ligandPart>
</feature>
<dbReference type="GO" id="GO:0050660">
    <property type="term" value="F:flavin adenine dinucleotide binding"/>
    <property type="evidence" value="ECO:0007669"/>
    <property type="project" value="TreeGrafter"/>
</dbReference>
<keyword evidence="3 16" id="KW-0813">Transport</keyword>
<dbReference type="Pfam" id="PF00667">
    <property type="entry name" value="FAD_binding_1"/>
    <property type="match status" value="1"/>
</dbReference>
<proteinExistence type="inferred from homology"/>
<dbReference type="Pfam" id="PF00175">
    <property type="entry name" value="NAD_binding_1"/>
    <property type="match status" value="1"/>
</dbReference>
<evidence type="ECO:0000256" key="4">
    <source>
        <dbReference type="ARBA" id="ARBA00022617"/>
    </source>
</evidence>
<dbReference type="PROSITE" id="PS51384">
    <property type="entry name" value="FAD_FR"/>
    <property type="match status" value="1"/>
</dbReference>
<evidence type="ECO:0000256" key="13">
    <source>
        <dbReference type="ARBA" id="ARBA00023033"/>
    </source>
</evidence>
<dbReference type="InterPro" id="IPR017938">
    <property type="entry name" value="Riboflavin_synthase-like_b-brl"/>
</dbReference>
<keyword evidence="21" id="KW-1185">Reference proteome</keyword>
<dbReference type="CDD" id="cd06206">
    <property type="entry name" value="bifunctional_CYPOR"/>
    <property type="match status" value="1"/>
</dbReference>
<dbReference type="InterPro" id="IPR017972">
    <property type="entry name" value="Cyt_P450_CS"/>
</dbReference>
<keyword evidence="10 16" id="KW-0249">Electron transport</keyword>
<dbReference type="AlphaFoldDB" id="A0AAE0TR67"/>
<keyword evidence="12 16" id="KW-0408">Iron</keyword>
<dbReference type="CDD" id="cd11068">
    <property type="entry name" value="CYP120A1"/>
    <property type="match status" value="1"/>
</dbReference>
<keyword evidence="8 16" id="KW-0274">FAD</keyword>
<dbReference type="SUPFAM" id="SSF52343">
    <property type="entry name" value="Ferredoxin reductase-like, C-terminal NADP-linked domain"/>
    <property type="match status" value="1"/>
</dbReference>
<comment type="catalytic activity">
    <reaction evidence="15 16">
        <text>2 oxidized [cytochrome P450] + NADPH = 2 reduced [cytochrome P450] + NADP(+) + H(+)</text>
        <dbReference type="Rhea" id="RHEA:24040"/>
        <dbReference type="Rhea" id="RHEA-COMP:14627"/>
        <dbReference type="Rhea" id="RHEA-COMP:14628"/>
        <dbReference type="ChEBI" id="CHEBI:15378"/>
        <dbReference type="ChEBI" id="CHEBI:55376"/>
        <dbReference type="ChEBI" id="CHEBI:57783"/>
        <dbReference type="ChEBI" id="CHEBI:58349"/>
        <dbReference type="ChEBI" id="CHEBI:60344"/>
        <dbReference type="EC" id="1.6.2.4"/>
    </reaction>
</comment>
<dbReference type="PRINTS" id="PR00463">
    <property type="entry name" value="EP450I"/>
</dbReference>
<dbReference type="GO" id="GO:0005506">
    <property type="term" value="F:iron ion binding"/>
    <property type="evidence" value="ECO:0007669"/>
    <property type="project" value="UniProtKB-UniRule"/>
</dbReference>
<dbReference type="Pfam" id="PF00067">
    <property type="entry name" value="p450"/>
    <property type="match status" value="1"/>
</dbReference>
<dbReference type="PROSITE" id="PS00086">
    <property type="entry name" value="CYTOCHROME_P450"/>
    <property type="match status" value="1"/>
</dbReference>
<dbReference type="InterPro" id="IPR002401">
    <property type="entry name" value="Cyt_P450_E_grp-I"/>
</dbReference>
<evidence type="ECO:0000256" key="3">
    <source>
        <dbReference type="ARBA" id="ARBA00022448"/>
    </source>
</evidence>
<dbReference type="EMBL" id="JAUTXT010000034">
    <property type="protein sequence ID" value="KAK3672278.1"/>
    <property type="molecule type" value="Genomic_DNA"/>
</dbReference>
<keyword evidence="7 16" id="KW-0479">Metal-binding</keyword>
<dbReference type="FunFam" id="2.40.30.10:FF:000198">
    <property type="entry name" value="Bifunctional cytochrome P450/NADPH--P450 reductase"/>
    <property type="match status" value="1"/>
</dbReference>
<keyword evidence="4 16" id="KW-0349">Heme</keyword>
<evidence type="ECO:0000313" key="20">
    <source>
        <dbReference type="EMBL" id="KAK3672278.1"/>
    </source>
</evidence>
<organism evidence="20 21">
    <name type="scientific">Recurvomyces mirabilis</name>
    <dbReference type="NCBI Taxonomy" id="574656"/>
    <lineage>
        <taxon>Eukaryota</taxon>
        <taxon>Fungi</taxon>
        <taxon>Dikarya</taxon>
        <taxon>Ascomycota</taxon>
        <taxon>Pezizomycotina</taxon>
        <taxon>Dothideomycetes</taxon>
        <taxon>Dothideomycetidae</taxon>
        <taxon>Mycosphaerellales</taxon>
        <taxon>Teratosphaeriaceae</taxon>
        <taxon>Recurvomyces</taxon>
    </lineage>
</organism>
<dbReference type="Pfam" id="PF00258">
    <property type="entry name" value="Flavodoxin_1"/>
    <property type="match status" value="1"/>
</dbReference>
<evidence type="ECO:0000256" key="12">
    <source>
        <dbReference type="ARBA" id="ARBA00023004"/>
    </source>
</evidence>
<gene>
    <name evidence="20" type="ORF">LTR78_007818</name>
</gene>
<dbReference type="PRINTS" id="PR00385">
    <property type="entry name" value="P450"/>
</dbReference>
<reference evidence="20" key="1">
    <citation type="submission" date="2023-07" db="EMBL/GenBank/DDBJ databases">
        <title>Black Yeasts Isolated from many extreme environments.</title>
        <authorList>
            <person name="Coleine C."/>
            <person name="Stajich J.E."/>
            <person name="Selbmann L."/>
        </authorList>
    </citation>
    <scope>NUCLEOTIDE SEQUENCE</scope>
    <source>
        <strain evidence="20">CCFEE 5485</strain>
    </source>
</reference>
<dbReference type="PANTHER" id="PTHR19384">
    <property type="entry name" value="NITRIC OXIDE SYNTHASE-RELATED"/>
    <property type="match status" value="1"/>
</dbReference>
<dbReference type="InterPro" id="IPR017927">
    <property type="entry name" value="FAD-bd_FR_type"/>
</dbReference>
<evidence type="ECO:0000256" key="11">
    <source>
        <dbReference type="ARBA" id="ARBA00023002"/>
    </source>
</evidence>
<dbReference type="InterPro" id="IPR029039">
    <property type="entry name" value="Flavoprotein-like_sf"/>
</dbReference>
<feature type="domain" description="FAD-binding FR-type" evidence="19">
    <location>
        <begin position="672"/>
        <end position="901"/>
    </location>
</feature>
<protein>
    <recommendedName>
        <fullName evidence="16">Bifunctional cytochrome P450/NADPH--P450 reductase</fullName>
    </recommendedName>
    <domain>
        <recommendedName>
            <fullName evidence="16">Cytochrome P450</fullName>
            <ecNumber evidence="16">1.14.14.1</ecNumber>
        </recommendedName>
    </domain>
    <domain>
        <recommendedName>
            <fullName evidence="16">NADPH--cytochrome P450 reductase</fullName>
            <ecNumber evidence="16">1.6.2.4</ecNumber>
        </recommendedName>
    </domain>
</protein>